<keyword evidence="2" id="KW-0175">Coiled coil</keyword>
<evidence type="ECO:0000256" key="1">
    <source>
        <dbReference type="PROSITE-ProRule" id="PRU00023"/>
    </source>
</evidence>
<dbReference type="GO" id="GO:0005929">
    <property type="term" value="C:cilium"/>
    <property type="evidence" value="ECO:0007669"/>
    <property type="project" value="TreeGrafter"/>
</dbReference>
<dbReference type="Pfam" id="PF00536">
    <property type="entry name" value="SAM_1"/>
    <property type="match status" value="1"/>
</dbReference>
<dbReference type="PROSITE" id="PS50105">
    <property type="entry name" value="SAM_DOMAIN"/>
    <property type="match status" value="1"/>
</dbReference>
<dbReference type="PROSITE" id="PS50088">
    <property type="entry name" value="ANK_REPEAT"/>
    <property type="match status" value="3"/>
</dbReference>
<proteinExistence type="evidence at transcript level"/>
<accession>A0A6F9D739</accession>
<dbReference type="SUPFAM" id="SSF47769">
    <property type="entry name" value="SAM/Pointed domain"/>
    <property type="match status" value="1"/>
</dbReference>
<reference evidence="5" key="1">
    <citation type="submission" date="2020-04" db="EMBL/GenBank/DDBJ databases">
        <authorList>
            <person name="Neveu A P."/>
        </authorList>
    </citation>
    <scope>NUCLEOTIDE SEQUENCE</scope>
    <source>
        <tissue evidence="5">Whole embryo</tissue>
    </source>
</reference>
<gene>
    <name evidence="5" type="primary">Anks3</name>
</gene>
<feature type="coiled-coil region" evidence="2">
    <location>
        <begin position="384"/>
        <end position="418"/>
    </location>
</feature>
<feature type="repeat" description="ANK" evidence="1">
    <location>
        <begin position="138"/>
        <end position="170"/>
    </location>
</feature>
<dbReference type="Pfam" id="PF00023">
    <property type="entry name" value="Ank"/>
    <property type="match status" value="1"/>
</dbReference>
<keyword evidence="1" id="KW-0040">ANK repeat</keyword>
<sequence length="533" mass="59044">MGDTFDESGIFSESLSIWKGLKQNKDGSLSYEDGDFDPIPLDLFAAASIGEEEIVQDILDSKSIRVNTTNRGGWSALMYAAYMGHDCTVQCLLECGADPNQRSPQGYSSLILSSMCGNDNIMHHLLQRRVNLEATDKRGWSALFHAVSAGHQRTTELLIKWGANCEMVEPSQGLTPLMEAAASGHELIVTLLLEKGVDISKVDFNGDNARSLAKVYGHINIVRAIEQYKPKRRQSGTKKGYPQNNSKQKPGGNPCGRSGPSIHDGPMAFAQMTGLDPSGKPQPHAAVPFFMQDNPFPAETPKPVKWEGPKDLEALLKEIGCSKHYVKFKDQDIDLHVFLTLSEADLKEIGVNLFGPRRKMVSAISRLSSEIQASISDAAENIYADTLNAKMQSLIADLNKVKKEKEELSAQVANERELRQVAESCLMEYKETWSNLRRWTEKCTSSQAQLLETVEQLKLHALSLHPEHNPNANRGGAYNQRRKHDSLIKQVRELATISHHSNELVQKMHNTLQRSSWKNVAASTTKSNATAPG</sequence>
<evidence type="ECO:0000313" key="5">
    <source>
        <dbReference type="EMBL" id="CAB3221827.1"/>
    </source>
</evidence>
<dbReference type="Pfam" id="PF12796">
    <property type="entry name" value="Ank_2"/>
    <property type="match status" value="1"/>
</dbReference>
<protein>
    <submittedName>
        <fullName evidence="5">Ankyrin repeat and SAM domain-containing protein 3</fullName>
    </submittedName>
</protein>
<feature type="repeat" description="ANK" evidence="1">
    <location>
        <begin position="172"/>
        <end position="204"/>
    </location>
</feature>
<dbReference type="InterPro" id="IPR013761">
    <property type="entry name" value="SAM/pointed_sf"/>
</dbReference>
<evidence type="ECO:0000256" key="3">
    <source>
        <dbReference type="SAM" id="MobiDB-lite"/>
    </source>
</evidence>
<dbReference type="PROSITE" id="PS50297">
    <property type="entry name" value="ANK_REP_REGION"/>
    <property type="match status" value="2"/>
</dbReference>
<feature type="domain" description="SAM" evidence="4">
    <location>
        <begin position="307"/>
        <end position="370"/>
    </location>
</feature>
<dbReference type="PANTHER" id="PTHR24184">
    <property type="entry name" value="SI:CH211-189E2.2"/>
    <property type="match status" value="1"/>
</dbReference>
<dbReference type="SMART" id="SM00454">
    <property type="entry name" value="SAM"/>
    <property type="match status" value="1"/>
</dbReference>
<dbReference type="Gene3D" id="1.10.150.50">
    <property type="entry name" value="Transcription Factor, Ets-1"/>
    <property type="match status" value="1"/>
</dbReference>
<dbReference type="SUPFAM" id="SSF48403">
    <property type="entry name" value="Ankyrin repeat"/>
    <property type="match status" value="1"/>
</dbReference>
<evidence type="ECO:0000256" key="2">
    <source>
        <dbReference type="SAM" id="Coils"/>
    </source>
</evidence>
<name>A0A6F9D739_9ASCI</name>
<dbReference type="PANTHER" id="PTHR24184:SF6">
    <property type="entry name" value="ANKYRIN REPEAT AND SAM DOMAIN-CONTAINING PROTEIN 3"/>
    <property type="match status" value="1"/>
</dbReference>
<dbReference type="InterPro" id="IPR002110">
    <property type="entry name" value="Ankyrin_rpt"/>
</dbReference>
<feature type="repeat" description="ANK" evidence="1">
    <location>
        <begin position="72"/>
        <end position="104"/>
    </location>
</feature>
<dbReference type="InterPro" id="IPR036770">
    <property type="entry name" value="Ankyrin_rpt-contain_sf"/>
</dbReference>
<dbReference type="InterPro" id="IPR001660">
    <property type="entry name" value="SAM"/>
</dbReference>
<feature type="region of interest" description="Disordered" evidence="3">
    <location>
        <begin position="227"/>
        <end position="281"/>
    </location>
</feature>
<dbReference type="SMART" id="SM00248">
    <property type="entry name" value="ANK"/>
    <property type="match status" value="5"/>
</dbReference>
<dbReference type="EMBL" id="LR782936">
    <property type="protein sequence ID" value="CAB3221827.1"/>
    <property type="molecule type" value="mRNA"/>
</dbReference>
<evidence type="ECO:0000259" key="4">
    <source>
        <dbReference type="PROSITE" id="PS50105"/>
    </source>
</evidence>
<organism evidence="5">
    <name type="scientific">Phallusia mammillata</name>
    <dbReference type="NCBI Taxonomy" id="59560"/>
    <lineage>
        <taxon>Eukaryota</taxon>
        <taxon>Metazoa</taxon>
        <taxon>Chordata</taxon>
        <taxon>Tunicata</taxon>
        <taxon>Ascidiacea</taxon>
        <taxon>Phlebobranchia</taxon>
        <taxon>Ascidiidae</taxon>
        <taxon>Phallusia</taxon>
    </lineage>
</organism>
<dbReference type="AlphaFoldDB" id="A0A6F9D739"/>
<dbReference type="Gene3D" id="1.25.40.20">
    <property type="entry name" value="Ankyrin repeat-containing domain"/>
    <property type="match status" value="1"/>
</dbReference>